<evidence type="ECO:0000256" key="2">
    <source>
        <dbReference type="ARBA" id="ARBA00022692"/>
    </source>
</evidence>
<keyword evidence="2 8" id="KW-0812">Transmembrane</keyword>
<dbReference type="GO" id="GO:0016192">
    <property type="term" value="P:vesicle-mediated transport"/>
    <property type="evidence" value="ECO:0007669"/>
    <property type="project" value="InterPro"/>
</dbReference>
<dbReference type="GO" id="GO:0015031">
    <property type="term" value="P:protein transport"/>
    <property type="evidence" value="ECO:0007669"/>
    <property type="project" value="UniProtKB-KW"/>
</dbReference>
<feature type="region of interest" description="Disordered" evidence="7">
    <location>
        <begin position="1"/>
        <end position="22"/>
    </location>
</feature>
<evidence type="ECO:0000256" key="3">
    <source>
        <dbReference type="ARBA" id="ARBA00022927"/>
    </source>
</evidence>
<feature type="transmembrane region" description="Helical" evidence="8">
    <location>
        <begin position="183"/>
        <end position="202"/>
    </location>
</feature>
<accession>R0KQT5</accession>
<dbReference type="GO" id="GO:0005484">
    <property type="term" value="F:SNAP receptor activity"/>
    <property type="evidence" value="ECO:0007669"/>
    <property type="project" value="InterPro"/>
</dbReference>
<dbReference type="EMBL" id="KB909312">
    <property type="protein sequence ID" value="EOB12577.1"/>
    <property type="molecule type" value="Genomic_DNA"/>
</dbReference>
<gene>
    <name evidence="9" type="ORF">NBO_404g0005</name>
</gene>
<keyword evidence="5 8" id="KW-0472">Membrane</keyword>
<dbReference type="InterPro" id="IPR027027">
    <property type="entry name" value="GOSR2/Membrin/Bos1"/>
</dbReference>
<sequence length="203" mass="23811">MKSDESQKSLNSEKIENDLRKESEEIENELKKAEENFEGFGSLAIKIQAFIKKVEQLTTKNEELETKAAFFNKEIVRLSNLRMNRRRELDDEMERSNLKPPADFTEFSETATKPLSDSDFFLQKTQRVNKILVNAIDVFESVKRQGKYIERTNSKIKSGLLKIGLSRQLVEEIDRRYLADKNIFVIGFVLIIIIFFLFRFMLK</sequence>
<evidence type="ECO:0000256" key="7">
    <source>
        <dbReference type="SAM" id="MobiDB-lite"/>
    </source>
</evidence>
<reference evidence="9 10" key="1">
    <citation type="journal article" date="2013" name="BMC Genomics">
        <title>Comparative genomics of parasitic silkworm microsporidia reveal an association between genome expansion and host adaptation.</title>
        <authorList>
            <person name="Pan G."/>
            <person name="Xu J."/>
            <person name="Li T."/>
            <person name="Xia Q."/>
            <person name="Liu S.L."/>
            <person name="Zhang G."/>
            <person name="Li S."/>
            <person name="Li C."/>
            <person name="Liu H."/>
            <person name="Yang L."/>
            <person name="Liu T."/>
            <person name="Zhang X."/>
            <person name="Wu Z."/>
            <person name="Fan W."/>
            <person name="Dang X."/>
            <person name="Xiang H."/>
            <person name="Tao M."/>
            <person name="Li Y."/>
            <person name="Hu J."/>
            <person name="Li Z."/>
            <person name="Lin L."/>
            <person name="Luo J."/>
            <person name="Geng L."/>
            <person name="Wang L."/>
            <person name="Long M."/>
            <person name="Wan Y."/>
            <person name="He N."/>
            <person name="Zhang Z."/>
            <person name="Lu C."/>
            <person name="Keeling P.J."/>
            <person name="Wang J."/>
            <person name="Xiang Z."/>
            <person name="Zhou Z."/>
        </authorList>
    </citation>
    <scope>NUCLEOTIDE SEQUENCE [LARGE SCALE GENOMIC DNA]</scope>
    <source>
        <strain evidence="10">CQ1 / CVCC 102059</strain>
    </source>
</reference>
<dbReference type="AlphaFoldDB" id="R0KQT5"/>
<evidence type="ECO:0000313" key="9">
    <source>
        <dbReference type="EMBL" id="EOB12577.1"/>
    </source>
</evidence>
<dbReference type="Proteomes" id="UP000016927">
    <property type="component" value="Unassembled WGS sequence"/>
</dbReference>
<dbReference type="GO" id="GO:0005794">
    <property type="term" value="C:Golgi apparatus"/>
    <property type="evidence" value="ECO:0007669"/>
    <property type="project" value="InterPro"/>
</dbReference>
<dbReference type="HOGENOM" id="CLU_116834_0_0_1"/>
<evidence type="ECO:0000256" key="6">
    <source>
        <dbReference type="ARBA" id="ARBA00046280"/>
    </source>
</evidence>
<dbReference type="VEuPathDB" id="MicrosporidiaDB:NBO_404g0005"/>
<protein>
    <submittedName>
        <fullName evidence="9">BOS1-like vesicular transport protein</fullName>
    </submittedName>
</protein>
<evidence type="ECO:0000256" key="8">
    <source>
        <dbReference type="SAM" id="Phobius"/>
    </source>
</evidence>
<organism evidence="9 10">
    <name type="scientific">Nosema bombycis (strain CQ1 / CVCC 102059)</name>
    <name type="common">Microsporidian parasite</name>
    <name type="synonym">Pebrine of silkworm</name>
    <dbReference type="NCBI Taxonomy" id="578461"/>
    <lineage>
        <taxon>Eukaryota</taxon>
        <taxon>Fungi</taxon>
        <taxon>Fungi incertae sedis</taxon>
        <taxon>Microsporidia</taxon>
        <taxon>Nosematidae</taxon>
        <taxon>Nosema</taxon>
    </lineage>
</organism>
<evidence type="ECO:0000256" key="5">
    <source>
        <dbReference type="ARBA" id="ARBA00023136"/>
    </source>
</evidence>
<proteinExistence type="predicted"/>
<evidence type="ECO:0000256" key="4">
    <source>
        <dbReference type="ARBA" id="ARBA00022989"/>
    </source>
</evidence>
<keyword evidence="4 8" id="KW-1133">Transmembrane helix</keyword>
<keyword evidence="10" id="KW-1185">Reference proteome</keyword>
<evidence type="ECO:0000256" key="1">
    <source>
        <dbReference type="ARBA" id="ARBA00022448"/>
    </source>
</evidence>
<dbReference type="OrthoDB" id="158360at2759"/>
<dbReference type="PIRSF" id="PIRSF028865">
    <property type="entry name" value="Membrin-2"/>
    <property type="match status" value="1"/>
</dbReference>
<comment type="subcellular location">
    <subcellularLocation>
        <location evidence="6">Endomembrane system</location>
        <topology evidence="6">Single-pass type IV membrane protein</topology>
    </subcellularLocation>
</comment>
<keyword evidence="1" id="KW-0813">Transport</keyword>
<keyword evidence="3" id="KW-0653">Protein transport</keyword>
<name>R0KQT5_NOSB1</name>
<dbReference type="STRING" id="578461.R0KQT5"/>
<evidence type="ECO:0000313" key="10">
    <source>
        <dbReference type="Proteomes" id="UP000016927"/>
    </source>
</evidence>